<dbReference type="PROSITE" id="PS00175">
    <property type="entry name" value="PG_MUTASE"/>
    <property type="match status" value="1"/>
</dbReference>
<name>A0ABS4U112_9PSEU</name>
<sequence>MIERVLLARHGQTEWNLQGRRQGQLDSPLTEQGFEQARRNAELLDAVDIVFTSPLGRAVSTAKIFAEHLGATVMVIDELAELHHGRLAGLTNNEIKQQHNNEWHRRTQDKYRWRFPDGESYADVDERAATALTLIEGHAADRPLIVSHEMIGRMLLRRLLDLDPADALRRHHPHNVIYEVIPGFAHLQELQSPNPLHDDPTPAP</sequence>
<keyword evidence="1" id="KW-0324">Glycolysis</keyword>
<dbReference type="Gene3D" id="3.40.50.1240">
    <property type="entry name" value="Phosphoglycerate mutase-like"/>
    <property type="match status" value="1"/>
</dbReference>
<dbReference type="SUPFAM" id="SSF53254">
    <property type="entry name" value="Phosphoglycerate mutase-like"/>
    <property type="match status" value="1"/>
</dbReference>
<dbReference type="InterPro" id="IPR050275">
    <property type="entry name" value="PGM_Phosphatase"/>
</dbReference>
<dbReference type="Pfam" id="PF00300">
    <property type="entry name" value="His_Phos_1"/>
    <property type="match status" value="1"/>
</dbReference>
<protein>
    <submittedName>
        <fullName evidence="3">Phosphoglycerate mutase</fullName>
        <ecNumber evidence="3">5.4.2.12</ecNumber>
    </submittedName>
</protein>
<dbReference type="CDD" id="cd07067">
    <property type="entry name" value="HP_PGM_like"/>
    <property type="match status" value="1"/>
</dbReference>
<keyword evidence="4" id="KW-1185">Reference proteome</keyword>
<accession>A0ABS4U112</accession>
<evidence type="ECO:0000256" key="2">
    <source>
        <dbReference type="ARBA" id="ARBA00023235"/>
    </source>
</evidence>
<dbReference type="EC" id="5.4.2.12" evidence="3"/>
<dbReference type="EMBL" id="JAGINW010000001">
    <property type="protein sequence ID" value="MBP2330331.1"/>
    <property type="molecule type" value="Genomic_DNA"/>
</dbReference>
<dbReference type="InterPro" id="IPR013078">
    <property type="entry name" value="His_Pase_superF_clade-1"/>
</dbReference>
<dbReference type="RefSeq" id="WP_209646956.1">
    <property type="nucleotide sequence ID" value="NZ_JAGINW010000001.1"/>
</dbReference>
<dbReference type="InterPro" id="IPR029033">
    <property type="entry name" value="His_PPase_superfam"/>
</dbReference>
<comment type="caution">
    <text evidence="3">The sequence shown here is derived from an EMBL/GenBank/DDBJ whole genome shotgun (WGS) entry which is preliminary data.</text>
</comment>
<keyword evidence="2 3" id="KW-0413">Isomerase</keyword>
<dbReference type="PANTHER" id="PTHR48100">
    <property type="entry name" value="BROAD-SPECIFICITY PHOSPHATASE YOR283W-RELATED"/>
    <property type="match status" value="1"/>
</dbReference>
<reference evidence="3 4" key="1">
    <citation type="submission" date="2021-03" db="EMBL/GenBank/DDBJ databases">
        <title>Sequencing the genomes of 1000 actinobacteria strains.</title>
        <authorList>
            <person name="Klenk H.-P."/>
        </authorList>
    </citation>
    <scope>NUCLEOTIDE SEQUENCE [LARGE SCALE GENOMIC DNA]</scope>
    <source>
        <strain evidence="3 4">DSM 46670</strain>
    </source>
</reference>
<gene>
    <name evidence="3" type="ORF">JOF56_010716</name>
</gene>
<organism evidence="3 4">
    <name type="scientific">Kibdelosporangium banguiense</name>
    <dbReference type="NCBI Taxonomy" id="1365924"/>
    <lineage>
        <taxon>Bacteria</taxon>
        <taxon>Bacillati</taxon>
        <taxon>Actinomycetota</taxon>
        <taxon>Actinomycetes</taxon>
        <taxon>Pseudonocardiales</taxon>
        <taxon>Pseudonocardiaceae</taxon>
        <taxon>Kibdelosporangium</taxon>
    </lineage>
</organism>
<proteinExistence type="predicted"/>
<evidence type="ECO:0000313" key="3">
    <source>
        <dbReference type="EMBL" id="MBP2330331.1"/>
    </source>
</evidence>
<dbReference type="GO" id="GO:0004619">
    <property type="term" value="F:phosphoglycerate mutase activity"/>
    <property type="evidence" value="ECO:0007669"/>
    <property type="project" value="UniProtKB-EC"/>
</dbReference>
<evidence type="ECO:0000313" key="4">
    <source>
        <dbReference type="Proteomes" id="UP001519332"/>
    </source>
</evidence>
<dbReference type="PIRSF" id="PIRSF000709">
    <property type="entry name" value="6PFK_2-Ptase"/>
    <property type="match status" value="1"/>
</dbReference>
<dbReference type="PANTHER" id="PTHR48100:SF1">
    <property type="entry name" value="HISTIDINE PHOSPHATASE FAMILY PROTEIN-RELATED"/>
    <property type="match status" value="1"/>
</dbReference>
<dbReference type="Proteomes" id="UP001519332">
    <property type="component" value="Unassembled WGS sequence"/>
</dbReference>
<dbReference type="InterPro" id="IPR001345">
    <property type="entry name" value="PG/BPGM_mutase_AS"/>
</dbReference>
<dbReference type="SMART" id="SM00855">
    <property type="entry name" value="PGAM"/>
    <property type="match status" value="1"/>
</dbReference>
<evidence type="ECO:0000256" key="1">
    <source>
        <dbReference type="ARBA" id="ARBA00023152"/>
    </source>
</evidence>